<dbReference type="InterPro" id="IPR001853">
    <property type="entry name" value="DSBA-like_thioredoxin_dom"/>
</dbReference>
<dbReference type="Gene3D" id="3.40.30.10">
    <property type="entry name" value="Glutaredoxin"/>
    <property type="match status" value="1"/>
</dbReference>
<dbReference type="InterPro" id="IPR041205">
    <property type="entry name" value="ScsC_N"/>
</dbReference>
<dbReference type="InterPro" id="IPR013766">
    <property type="entry name" value="Thioredoxin_domain"/>
</dbReference>
<dbReference type="KEGG" id="pshq:F3W81_05720"/>
<dbReference type="PROSITE" id="PS51352">
    <property type="entry name" value="THIOREDOXIN_2"/>
    <property type="match status" value="1"/>
</dbReference>
<dbReference type="EMBL" id="CP045201">
    <property type="protein sequence ID" value="QOL80363.1"/>
    <property type="molecule type" value="Genomic_DNA"/>
</dbReference>
<dbReference type="Pfam" id="PF01323">
    <property type="entry name" value="DSBA"/>
    <property type="match status" value="1"/>
</dbReference>
<evidence type="ECO:0000259" key="2">
    <source>
        <dbReference type="PROSITE" id="PS51352"/>
    </source>
</evidence>
<dbReference type="Proteomes" id="UP000594118">
    <property type="component" value="Chromosome"/>
</dbReference>
<sequence>MSKTFRSMMLAGAAALTLSPLAAQAEMSEAERADFREEVRAYLMEHPEVILEAVQSLESKQADQKAQADVDLVADNAAEIFNDDHSWVGGNPDGDITLVEFMDYRCGYCRKAFQEVEDLVKGDGNIRFVLKEFPILGEESVTASRLAIATQLEAGDDAYKDLHDALMAYQGGFDETAMTRILSGLDLDPQPILARMDSDEVTSVIAKNHALAQQLQINGTPTFILPETMLRGYVPLAGMQQLVAEARDK</sequence>
<dbReference type="AlphaFoldDB" id="A0A7L9WKD5"/>
<feature type="signal peptide" evidence="1">
    <location>
        <begin position="1"/>
        <end position="25"/>
    </location>
</feature>
<feature type="chain" id="PRO_5032531403" evidence="1">
    <location>
        <begin position="26"/>
        <end position="249"/>
    </location>
</feature>
<proteinExistence type="predicted"/>
<evidence type="ECO:0000256" key="1">
    <source>
        <dbReference type="SAM" id="SignalP"/>
    </source>
</evidence>
<accession>A0A7L9WKD5</accession>
<name>A0A7L9WKD5_9RHOB</name>
<dbReference type="PANTHER" id="PTHR35272:SF3">
    <property type="entry name" value="THIOL:DISULFIDE INTERCHANGE PROTEIN DSBC"/>
    <property type="match status" value="1"/>
</dbReference>
<dbReference type="GO" id="GO:0016491">
    <property type="term" value="F:oxidoreductase activity"/>
    <property type="evidence" value="ECO:0007669"/>
    <property type="project" value="InterPro"/>
</dbReference>
<reference evidence="3 4" key="1">
    <citation type="submission" date="2019-10" db="EMBL/GenBank/DDBJ databases">
        <title>Pseudopuniceibacterium sp. HQ09 islated from Antarctica.</title>
        <authorList>
            <person name="Liao L."/>
            <person name="Su S."/>
            <person name="Chen B."/>
            <person name="Yu Y."/>
        </authorList>
    </citation>
    <scope>NUCLEOTIDE SEQUENCE [LARGE SCALE GENOMIC DNA]</scope>
    <source>
        <strain evidence="3 4">HQ09</strain>
    </source>
</reference>
<evidence type="ECO:0000313" key="4">
    <source>
        <dbReference type="Proteomes" id="UP000594118"/>
    </source>
</evidence>
<feature type="domain" description="Thioredoxin" evidence="2">
    <location>
        <begin position="56"/>
        <end position="248"/>
    </location>
</feature>
<dbReference type="SUPFAM" id="SSF52833">
    <property type="entry name" value="Thioredoxin-like"/>
    <property type="match status" value="1"/>
</dbReference>
<gene>
    <name evidence="3" type="ORF">F3W81_05720</name>
</gene>
<organism evidence="3 4">
    <name type="scientific">Pseudooceanicola spongiae</name>
    <dbReference type="NCBI Taxonomy" id="2613965"/>
    <lineage>
        <taxon>Bacteria</taxon>
        <taxon>Pseudomonadati</taxon>
        <taxon>Pseudomonadota</taxon>
        <taxon>Alphaproteobacteria</taxon>
        <taxon>Rhodobacterales</taxon>
        <taxon>Paracoccaceae</taxon>
        <taxon>Pseudooceanicola</taxon>
    </lineage>
</organism>
<dbReference type="CDD" id="cd03023">
    <property type="entry name" value="DsbA_Com1_like"/>
    <property type="match status" value="1"/>
</dbReference>
<dbReference type="InterPro" id="IPR051470">
    <property type="entry name" value="Thiol:disulfide_interchange"/>
</dbReference>
<dbReference type="InterPro" id="IPR036249">
    <property type="entry name" value="Thioredoxin-like_sf"/>
</dbReference>
<dbReference type="RefSeq" id="WP_193082681.1">
    <property type="nucleotide sequence ID" value="NZ_CP045201.1"/>
</dbReference>
<keyword evidence="4" id="KW-1185">Reference proteome</keyword>
<dbReference type="PANTHER" id="PTHR35272">
    <property type="entry name" value="THIOL:DISULFIDE INTERCHANGE PROTEIN DSBC-RELATED"/>
    <property type="match status" value="1"/>
</dbReference>
<dbReference type="Pfam" id="PF18312">
    <property type="entry name" value="ScsC_N"/>
    <property type="match status" value="1"/>
</dbReference>
<evidence type="ECO:0000313" key="3">
    <source>
        <dbReference type="EMBL" id="QOL80363.1"/>
    </source>
</evidence>
<keyword evidence="1" id="KW-0732">Signal</keyword>
<protein>
    <submittedName>
        <fullName evidence="3">Thioredoxin domain-containing protein</fullName>
    </submittedName>
</protein>